<gene>
    <name evidence="1" type="ORF">LKD48_04370</name>
</gene>
<dbReference type="AlphaFoldDB" id="A0AAE3JBP9"/>
<reference evidence="1 2" key="1">
    <citation type="submission" date="2021-10" db="EMBL/GenBank/DDBJ databases">
        <title>Anaerobic single-cell dispensing facilitates the cultivation of human gut bacteria.</title>
        <authorList>
            <person name="Afrizal A."/>
        </authorList>
    </citation>
    <scope>NUCLEOTIDE SEQUENCE [LARGE SCALE GENOMIC DNA]</scope>
    <source>
        <strain evidence="1 2">CLA-AA-H224</strain>
    </source>
</reference>
<evidence type="ECO:0000313" key="2">
    <source>
        <dbReference type="Proteomes" id="UP001198200"/>
    </source>
</evidence>
<dbReference type="Proteomes" id="UP001198200">
    <property type="component" value="Unassembled WGS sequence"/>
</dbReference>
<accession>A0AAE3JBP9</accession>
<keyword evidence="2" id="KW-1185">Reference proteome</keyword>
<organism evidence="1 2">
    <name type="scientific">Anthropogastromicrobium aceti</name>
    <dbReference type="NCBI Taxonomy" id="2981768"/>
    <lineage>
        <taxon>Bacteria</taxon>
        <taxon>Bacillati</taxon>
        <taxon>Bacillota</taxon>
        <taxon>Clostridia</taxon>
        <taxon>Lachnospirales</taxon>
        <taxon>Lachnospiraceae</taxon>
        <taxon>Anthropogastromicrobium</taxon>
    </lineage>
</organism>
<sequence length="142" mass="16254">MDNNLLLEKLIKMTKDNSLCWVRYCQSQIELKPLPPSPLDDGPFNIANSFAPLSKGIDTENSYVCHYNQGYFFLLLYDNLLQNSLTLRVQTDSAEYSRIYLSTSDTDDVNVVAQLKRLYNLISSHESTQDVDNFINSFINGE</sequence>
<dbReference type="EMBL" id="JAJEQN010000008">
    <property type="protein sequence ID" value="MCC2220883.1"/>
    <property type="molecule type" value="Genomic_DNA"/>
</dbReference>
<evidence type="ECO:0000313" key="1">
    <source>
        <dbReference type="EMBL" id="MCC2220883.1"/>
    </source>
</evidence>
<name>A0AAE3JBP9_9FIRM</name>
<comment type="caution">
    <text evidence="1">The sequence shown here is derived from an EMBL/GenBank/DDBJ whole genome shotgun (WGS) entry which is preliminary data.</text>
</comment>
<dbReference type="RefSeq" id="WP_308731310.1">
    <property type="nucleotide sequence ID" value="NZ_JAJEQN010000008.1"/>
</dbReference>
<proteinExistence type="predicted"/>
<protein>
    <submittedName>
        <fullName evidence="1">Uncharacterized protein</fullName>
    </submittedName>
</protein>